<dbReference type="KEGG" id="acm:AciX9_4079"/>
<evidence type="ECO:0000313" key="4">
    <source>
        <dbReference type="Proteomes" id="UP000000343"/>
    </source>
</evidence>
<dbReference type="SMART" id="SM00460">
    <property type="entry name" value="TGc"/>
    <property type="match status" value="1"/>
</dbReference>
<organism evidence="4">
    <name type="scientific">Granulicella tundricola (strain ATCC BAA-1859 / DSM 23138 / MP5ACTX9)</name>
    <dbReference type="NCBI Taxonomy" id="1198114"/>
    <lineage>
        <taxon>Bacteria</taxon>
        <taxon>Pseudomonadati</taxon>
        <taxon>Acidobacteriota</taxon>
        <taxon>Terriglobia</taxon>
        <taxon>Terriglobales</taxon>
        <taxon>Acidobacteriaceae</taxon>
        <taxon>Granulicella</taxon>
    </lineage>
</organism>
<dbReference type="HOGENOM" id="CLU_008973_4_0_0"/>
<gene>
    <name evidence="3" type="ordered locus">AciX9_4079</name>
</gene>
<dbReference type="InterPro" id="IPR018667">
    <property type="entry name" value="DUF2126"/>
</dbReference>
<proteinExistence type="predicted"/>
<dbReference type="InterPro" id="IPR038765">
    <property type="entry name" value="Papain-like_cys_pep_sf"/>
</dbReference>
<evidence type="ECO:0000313" key="3">
    <source>
        <dbReference type="EMBL" id="ADW70862.1"/>
    </source>
</evidence>
<dbReference type="InterPro" id="IPR002931">
    <property type="entry name" value="Transglutaminase-like"/>
</dbReference>
<dbReference type="Gene3D" id="3.10.620.30">
    <property type="match status" value="1"/>
</dbReference>
<dbReference type="Pfam" id="PF08379">
    <property type="entry name" value="Bact_transglu_N"/>
    <property type="match status" value="1"/>
</dbReference>
<dbReference type="Pfam" id="PF09899">
    <property type="entry name" value="DUF2126"/>
    <property type="match status" value="2"/>
</dbReference>
<dbReference type="SUPFAM" id="SSF54001">
    <property type="entry name" value="Cysteine proteinases"/>
    <property type="match status" value="1"/>
</dbReference>
<dbReference type="Proteomes" id="UP000000343">
    <property type="component" value="Plasmid pACIX901"/>
</dbReference>
<dbReference type="Pfam" id="PF01841">
    <property type="entry name" value="Transglut_core"/>
    <property type="match status" value="1"/>
</dbReference>
<dbReference type="PANTHER" id="PTHR33490:SF1">
    <property type="entry name" value="SLL1233 PROTEIN"/>
    <property type="match status" value="1"/>
</dbReference>
<geneLocation type="plasmid" evidence="3 4">
    <name>pACIX901</name>
</geneLocation>
<protein>
    <recommendedName>
        <fullName evidence="2">Transglutaminase-like domain-containing protein</fullName>
    </recommendedName>
</protein>
<dbReference type="PANTHER" id="PTHR33490">
    <property type="entry name" value="BLR5614 PROTEIN-RELATED"/>
    <property type="match status" value="1"/>
</dbReference>
<dbReference type="EMBL" id="CP002481">
    <property type="protein sequence ID" value="ADW70862.1"/>
    <property type="molecule type" value="Genomic_DNA"/>
</dbReference>
<keyword evidence="3" id="KW-0614">Plasmid</keyword>
<name>E8X5X8_GRATM</name>
<dbReference type="OrthoDB" id="9787782at2"/>
<keyword evidence="4" id="KW-1185">Reference proteome</keyword>
<accession>E8X5X8</accession>
<sequence>MTIDLELHHRTAYHYERAVSLGPQVIQLRPAPHCRTPIRSYALALQPSGGAVHWQFDALGNPLARVLLAEKITDFLVDVTLVADMTPINAFDFVLDSGFEMFPFQYPAEMARNLEPYRAVEQPGSRFQALLNEIPASPCGTVAFVGDMTSYVRDRVGYTTRMEHGVQSCEQTLTTLTGSCRDSAWLLVQVFRSFGLAARFVSGYLIQLAGEQSESGEWSGPKADTADLHAWAEVFLPGAGWIGVDPTSGLFTAEGHIPLVCTPSPGEAAPISGTVEPAAVEFSHTLTVRRLNEAPSLERPFSDDAWQRVRTVAHTVDASLREQDVRLTMGGEPTFVGIDEPESPQWNLEALGDIKRNRAMVLIRRLRERTAPGGLLHFGQGKWYPGEPLPRWAFHCISRTDGVPVWEDADWFAHDDVASSFGDADSLRFLTALARRLQVSEENILAAFEPDSSADAESVGYILPLRRRQPEGRLAWSSQLWFPRPDRLTLFPGDSPIGYRITAELVPFVAPDELKHTMEGEGEDALVKLPGRPAHRPELFAIAATPDPLPPLSSTAENAPELVRPALCVQAVDGQLHVFLPYTPVVADYLDLVAAVEDTCQHLSMPIWLEGYTPPHDPRLRNYGLTPDPGVLEVNLPPTSDWDTLEELNETLHEEAHAHRLIAGKFAYDGSHLNTGGGSHIVLGSSSVLQSPVLRRPDLLRSMVTFWQRHPSLSYLFAGMYVGPTSQYPRVDEARVDALYELEVAFSQLRDRAECPPWILDGLFRNLLVDVTGNTHRAEFCIDKMYPPEGQGLRAGLLELRAFEMQPHYRMGLLQMLLVRALVSVFWKQPCTDSLIRWEATLHDRFMLPHFVREDFREVLASLRQAGFAFEDDWFQTHAEFRFPRIGAVHGEGFDLELRQALEPWNVLAEETSSGRTGRSVDSSLERMQVKLTQPSGESFGSRLIVTCNGRRVPLVPTGVPGEMVAGIRYRARMLSAALHPTIPVHTPLVFDLIRTDALGTSTVSQGRSIARSIARCTYFAGPPDGSVHTTRPRDAEQAQARRNERFVVSEPPSGPMPLPPDERNPIFPMTLDLRFPQPVDEKDRPNPEQAG</sequence>
<dbReference type="RefSeq" id="WP_013572774.1">
    <property type="nucleotide sequence ID" value="NC_015057.1"/>
</dbReference>
<dbReference type="AlphaFoldDB" id="E8X5X8"/>
<feature type="compositionally biased region" description="Basic and acidic residues" evidence="1">
    <location>
        <begin position="1032"/>
        <end position="1048"/>
    </location>
</feature>
<dbReference type="InterPro" id="IPR013589">
    <property type="entry name" value="Bac_transglu_N"/>
</dbReference>
<feature type="region of interest" description="Disordered" evidence="1">
    <location>
        <begin position="1024"/>
        <end position="1069"/>
    </location>
</feature>
<feature type="domain" description="Transglutaminase-like" evidence="2">
    <location>
        <begin position="172"/>
        <end position="248"/>
    </location>
</feature>
<evidence type="ECO:0000256" key="1">
    <source>
        <dbReference type="SAM" id="MobiDB-lite"/>
    </source>
</evidence>
<evidence type="ECO:0000259" key="2">
    <source>
        <dbReference type="SMART" id="SM00460"/>
    </source>
</evidence>
<reference evidence="4" key="1">
    <citation type="submission" date="2011-01" db="EMBL/GenBank/DDBJ databases">
        <title>Complete sequence of plasmid1 of Acidobacterium sp. MP5ACTX9.</title>
        <authorList>
            <consortium name="US DOE Joint Genome Institute"/>
            <person name="Lucas S."/>
            <person name="Copeland A."/>
            <person name="Lapidus A."/>
            <person name="Cheng J.-F."/>
            <person name="Goodwin L."/>
            <person name="Pitluck S."/>
            <person name="Teshima H."/>
            <person name="Detter J.C."/>
            <person name="Han C."/>
            <person name="Tapia R."/>
            <person name="Land M."/>
            <person name="Hauser L."/>
            <person name="Kyrpides N."/>
            <person name="Ivanova N."/>
            <person name="Ovchinnikova G."/>
            <person name="Pagani I."/>
            <person name="Rawat S.R."/>
            <person name="Mannisto M."/>
            <person name="Haggblom M.M."/>
            <person name="Woyke T."/>
        </authorList>
    </citation>
    <scope>NUCLEOTIDE SEQUENCE [LARGE SCALE GENOMIC DNA]</scope>
    <source>
        <strain evidence="4">MP5ACTX9</strain>
        <plasmid evidence="4">Plasmid pACIX901</plasmid>
    </source>
</reference>